<dbReference type="Pfam" id="PF20126">
    <property type="entry name" value="TumE"/>
    <property type="match status" value="1"/>
</dbReference>
<dbReference type="InterPro" id="IPR045397">
    <property type="entry name" value="TumE-like"/>
</dbReference>
<name>A0A830EBD7_9EURY</name>
<dbReference type="EMBL" id="BMOC01000001">
    <property type="protein sequence ID" value="GGI95148.1"/>
    <property type="molecule type" value="Genomic_DNA"/>
</dbReference>
<reference evidence="1" key="2">
    <citation type="submission" date="2020-09" db="EMBL/GenBank/DDBJ databases">
        <authorList>
            <person name="Sun Q."/>
            <person name="Ohkuma M."/>
        </authorList>
    </citation>
    <scope>NUCLEOTIDE SEQUENCE</scope>
    <source>
        <strain evidence="1">JCM 14359</strain>
    </source>
</reference>
<organism evidence="1 2">
    <name type="scientific">Halobellus salinus</name>
    <dbReference type="NCBI Taxonomy" id="931585"/>
    <lineage>
        <taxon>Archaea</taxon>
        <taxon>Methanobacteriati</taxon>
        <taxon>Methanobacteriota</taxon>
        <taxon>Stenosarchaea group</taxon>
        <taxon>Halobacteria</taxon>
        <taxon>Halobacteriales</taxon>
        <taxon>Haloferacaceae</taxon>
        <taxon>Halobellus</taxon>
    </lineage>
</organism>
<dbReference type="Proteomes" id="UP000653099">
    <property type="component" value="Unassembled WGS sequence"/>
</dbReference>
<dbReference type="RefSeq" id="WP_188785487.1">
    <property type="nucleotide sequence ID" value="NZ_BMOC01000001.1"/>
</dbReference>
<gene>
    <name evidence="1" type="ORF">GCM10008995_01620</name>
</gene>
<evidence type="ECO:0000313" key="2">
    <source>
        <dbReference type="Proteomes" id="UP000653099"/>
    </source>
</evidence>
<evidence type="ECO:0000313" key="1">
    <source>
        <dbReference type="EMBL" id="GGI95148.1"/>
    </source>
</evidence>
<dbReference type="AlphaFoldDB" id="A0A830EBD7"/>
<dbReference type="OrthoDB" id="259945at2157"/>
<comment type="caution">
    <text evidence="1">The sequence shown here is derived from an EMBL/GenBank/DDBJ whole genome shotgun (WGS) entry which is preliminary data.</text>
</comment>
<sequence length="160" mass="18000">MTGSPDRSEAHTLRGATDRAALLRLRDIVETMEPLATAELDDYLNPSVLELTLEDGLCEAKTARIDVQWTTQGEYKFHYTDDQGVDFRWGKHPHGGDYIHVPRLEHYHPPPDASSEPDEVEASCITQAPPDLVIRAVLKLWRVAYHTNSYEPLNAGQNPP</sequence>
<accession>A0A830EBD7</accession>
<proteinExistence type="predicted"/>
<protein>
    <submittedName>
        <fullName evidence="1">Uncharacterized protein</fullName>
    </submittedName>
</protein>
<reference evidence="1" key="1">
    <citation type="journal article" date="2014" name="Int. J. Syst. Evol. Microbiol.">
        <title>Complete genome sequence of Corynebacterium casei LMG S-19264T (=DSM 44701T), isolated from a smear-ripened cheese.</title>
        <authorList>
            <consortium name="US DOE Joint Genome Institute (JGI-PGF)"/>
            <person name="Walter F."/>
            <person name="Albersmeier A."/>
            <person name="Kalinowski J."/>
            <person name="Ruckert C."/>
        </authorList>
    </citation>
    <scope>NUCLEOTIDE SEQUENCE</scope>
    <source>
        <strain evidence="1">JCM 14359</strain>
    </source>
</reference>
<keyword evidence="2" id="KW-1185">Reference proteome</keyword>